<protein>
    <recommendedName>
        <fullName evidence="11">SH3 domain-containing protein</fullName>
    </recommendedName>
</protein>
<name>A0A9K3CNC2_9EUKA</name>
<evidence type="ECO:0000313" key="9">
    <source>
        <dbReference type="EMBL" id="GIQ79385.1"/>
    </source>
</evidence>
<feature type="domain" description="Rho-GAP" evidence="8">
    <location>
        <begin position="1"/>
        <end position="70"/>
    </location>
</feature>
<dbReference type="OrthoDB" id="28357at2759"/>
<keyword evidence="2 5" id="KW-0728">SH3 domain</keyword>
<dbReference type="PRINTS" id="PR00452">
    <property type="entry name" value="SH3DOMAIN"/>
</dbReference>
<dbReference type="InterPro" id="IPR008936">
    <property type="entry name" value="Rho_GTPase_activation_prot"/>
</dbReference>
<dbReference type="EMBL" id="BDIP01000001">
    <property type="protein sequence ID" value="GIQ79385.1"/>
    <property type="molecule type" value="Genomic_DNA"/>
</dbReference>
<evidence type="ECO:0000259" key="8">
    <source>
        <dbReference type="PROSITE" id="PS50238"/>
    </source>
</evidence>
<evidence type="ECO:0008006" key="11">
    <source>
        <dbReference type="Google" id="ProtNLM"/>
    </source>
</evidence>
<dbReference type="InterPro" id="IPR036028">
    <property type="entry name" value="SH3-like_dom_sf"/>
</dbReference>
<keyword evidence="3" id="KW-0175">Coiled coil</keyword>
<dbReference type="Pfam" id="PF00018">
    <property type="entry name" value="SH3_1"/>
    <property type="match status" value="1"/>
</dbReference>
<keyword evidence="10" id="KW-1185">Reference proteome</keyword>
<dbReference type="SMART" id="SM00326">
    <property type="entry name" value="SH3"/>
    <property type="match status" value="1"/>
</dbReference>
<accession>A0A9K3CNC2</accession>
<dbReference type="SUPFAM" id="SSF50044">
    <property type="entry name" value="SH3-domain"/>
    <property type="match status" value="1"/>
</dbReference>
<dbReference type="InterPro" id="IPR050384">
    <property type="entry name" value="Endophilin_SH3RF"/>
</dbReference>
<evidence type="ECO:0000256" key="5">
    <source>
        <dbReference type="PROSITE-ProRule" id="PRU00192"/>
    </source>
</evidence>
<evidence type="ECO:0000259" key="7">
    <source>
        <dbReference type="PROSITE" id="PS50002"/>
    </source>
</evidence>
<sequence length="177" mass="19731">MAFLRDVADQSEANRMPAKNLGLMFGMHLLKAPMSMLRESSPALLNEIKNLRENQCRVTERIVELWPSIAAHPSLRETPLPDAPFTQGGRGPTPARPGKGVSREASMGPSGVREGVHRERCRALFSFEPEGTRELSMREGDVFYVIRKDSSGWWKAERAVGGKKGWIPATYVQLIVD</sequence>
<evidence type="ECO:0000256" key="1">
    <source>
        <dbReference type="ARBA" id="ARBA00004170"/>
    </source>
</evidence>
<dbReference type="PANTHER" id="PTHR14167:SF81">
    <property type="entry name" value="ENDOPHILIN-A"/>
    <property type="match status" value="1"/>
</dbReference>
<dbReference type="InterPro" id="IPR000198">
    <property type="entry name" value="RhoGAP_dom"/>
</dbReference>
<comment type="caution">
    <text evidence="9">The sequence shown here is derived from an EMBL/GenBank/DDBJ whole genome shotgun (WGS) entry which is preliminary data.</text>
</comment>
<dbReference type="PANTHER" id="PTHR14167">
    <property type="entry name" value="SH3 DOMAIN-CONTAINING"/>
    <property type="match status" value="1"/>
</dbReference>
<organism evidence="9 10">
    <name type="scientific">Kipferlia bialata</name>
    <dbReference type="NCBI Taxonomy" id="797122"/>
    <lineage>
        <taxon>Eukaryota</taxon>
        <taxon>Metamonada</taxon>
        <taxon>Carpediemonas-like organisms</taxon>
        <taxon>Kipferlia</taxon>
    </lineage>
</organism>
<evidence type="ECO:0000256" key="2">
    <source>
        <dbReference type="ARBA" id="ARBA00022443"/>
    </source>
</evidence>
<dbReference type="PROSITE" id="PS50002">
    <property type="entry name" value="SH3"/>
    <property type="match status" value="1"/>
</dbReference>
<dbReference type="Proteomes" id="UP000265618">
    <property type="component" value="Unassembled WGS sequence"/>
</dbReference>
<dbReference type="PROSITE" id="PS50238">
    <property type="entry name" value="RHOGAP"/>
    <property type="match status" value="1"/>
</dbReference>
<evidence type="ECO:0000256" key="3">
    <source>
        <dbReference type="ARBA" id="ARBA00023054"/>
    </source>
</evidence>
<keyword evidence="4" id="KW-0472">Membrane</keyword>
<feature type="domain" description="SH3" evidence="7">
    <location>
        <begin position="116"/>
        <end position="177"/>
    </location>
</feature>
<dbReference type="CDD" id="cd00174">
    <property type="entry name" value="SH3"/>
    <property type="match status" value="1"/>
</dbReference>
<comment type="subcellular location">
    <subcellularLocation>
        <location evidence="1">Membrane</location>
        <topology evidence="1">Peripheral membrane protein</topology>
    </subcellularLocation>
</comment>
<dbReference type="AlphaFoldDB" id="A0A9K3CNC2"/>
<evidence type="ECO:0000313" key="10">
    <source>
        <dbReference type="Proteomes" id="UP000265618"/>
    </source>
</evidence>
<dbReference type="GO" id="GO:0007165">
    <property type="term" value="P:signal transduction"/>
    <property type="evidence" value="ECO:0007669"/>
    <property type="project" value="InterPro"/>
</dbReference>
<dbReference type="Gene3D" id="1.10.555.10">
    <property type="entry name" value="Rho GTPase activation protein"/>
    <property type="match status" value="1"/>
</dbReference>
<reference evidence="9 10" key="1">
    <citation type="journal article" date="2018" name="PLoS ONE">
        <title>The draft genome of Kipferlia bialata reveals reductive genome evolution in fornicate parasites.</title>
        <authorList>
            <person name="Tanifuji G."/>
            <person name="Takabayashi S."/>
            <person name="Kume K."/>
            <person name="Takagi M."/>
            <person name="Nakayama T."/>
            <person name="Kamikawa R."/>
            <person name="Inagaki Y."/>
            <person name="Hashimoto T."/>
        </authorList>
    </citation>
    <scope>NUCLEOTIDE SEQUENCE [LARGE SCALE GENOMIC DNA]</scope>
    <source>
        <strain evidence="9">NY0173</strain>
    </source>
</reference>
<dbReference type="SUPFAM" id="SSF48350">
    <property type="entry name" value="GTPase activation domain, GAP"/>
    <property type="match status" value="1"/>
</dbReference>
<gene>
    <name evidence="9" type="ORF">KIPB_000028</name>
</gene>
<dbReference type="Gene3D" id="2.30.30.40">
    <property type="entry name" value="SH3 Domains"/>
    <property type="match status" value="1"/>
</dbReference>
<feature type="region of interest" description="Disordered" evidence="6">
    <location>
        <begin position="74"/>
        <end position="113"/>
    </location>
</feature>
<evidence type="ECO:0000256" key="4">
    <source>
        <dbReference type="ARBA" id="ARBA00023136"/>
    </source>
</evidence>
<evidence type="ECO:0000256" key="6">
    <source>
        <dbReference type="SAM" id="MobiDB-lite"/>
    </source>
</evidence>
<dbReference type="InterPro" id="IPR001452">
    <property type="entry name" value="SH3_domain"/>
</dbReference>
<proteinExistence type="predicted"/>